<dbReference type="RefSeq" id="WP_353712284.1">
    <property type="nucleotide sequence ID" value="NZ_CP159279.1"/>
</dbReference>
<accession>A0AAU8ETY8</accession>
<evidence type="ECO:0000313" key="1">
    <source>
        <dbReference type="EMBL" id="XCH12106.1"/>
    </source>
</evidence>
<proteinExistence type="predicted"/>
<organism evidence="1">
    <name type="scientific">Arthrobacter sp. K5</name>
    <dbReference type="NCBI Taxonomy" id="2839623"/>
    <lineage>
        <taxon>Bacteria</taxon>
        <taxon>Bacillati</taxon>
        <taxon>Actinomycetota</taxon>
        <taxon>Actinomycetes</taxon>
        <taxon>Micrococcales</taxon>
        <taxon>Micrococcaceae</taxon>
        <taxon>Arthrobacter</taxon>
    </lineage>
</organism>
<dbReference type="InterPro" id="IPR046275">
    <property type="entry name" value="DUF6308"/>
</dbReference>
<dbReference type="EMBL" id="CP159279">
    <property type="protein sequence ID" value="XCH12106.1"/>
    <property type="molecule type" value="Genomic_DNA"/>
</dbReference>
<dbReference type="AlphaFoldDB" id="A0AAU8ETY8"/>
<sequence length="233" mass="25935">MELPAILKEENVEAAAELLRRYYLEPSTKTGLLSTGSYFDEWANRGDGPDVRDRITDSDAVAVSMLSVKVPAQAIIGLQEQPLATNIRNLLADIRTDVRMSDLTVAEAEATLGEGSPSWLLWQELRRTPKTRWDVGATTASKIMARKRPHLIPIWDKVIGAVVGKDTSEGQWLNWHNLFMQDPDLAGRLQRIHKLSTVQTPISELRIMDAILWRYGKDHGIKGGRAGKLGITG</sequence>
<reference evidence="1" key="1">
    <citation type="submission" date="2024-06" db="EMBL/GenBank/DDBJ databases">
        <title>Biodegradation of dimethachlon by Arthrobacter sp. K5: mechanistic insights and ecological implications.</title>
        <authorList>
            <person name="Hu S."/>
            <person name="Lu P."/>
        </authorList>
    </citation>
    <scope>NUCLEOTIDE SEQUENCE</scope>
    <source>
        <strain evidence="1">K5</strain>
    </source>
</reference>
<protein>
    <submittedName>
        <fullName evidence="1">DUF6308 family protein</fullName>
    </submittedName>
</protein>
<dbReference type="Pfam" id="PF19827">
    <property type="entry name" value="DUF6308"/>
    <property type="match status" value="1"/>
</dbReference>
<name>A0AAU8ETY8_9MICC</name>
<gene>
    <name evidence="1" type="ORF">ABRP34_03565</name>
</gene>